<dbReference type="Gene3D" id="1.20.1250.20">
    <property type="entry name" value="MFS general substrate transporter like domains"/>
    <property type="match status" value="1"/>
</dbReference>
<evidence type="ECO:0000256" key="5">
    <source>
        <dbReference type="ARBA" id="ARBA00022989"/>
    </source>
</evidence>
<evidence type="ECO:0000259" key="10">
    <source>
        <dbReference type="PROSITE" id="PS50850"/>
    </source>
</evidence>
<dbReference type="STRING" id="578459.A0A194SCY4"/>
<comment type="subcellular location">
    <subcellularLocation>
        <location evidence="1">Membrane</location>
        <topology evidence="1">Multi-pass membrane protein</topology>
    </subcellularLocation>
</comment>
<evidence type="ECO:0000256" key="2">
    <source>
        <dbReference type="ARBA" id="ARBA00010992"/>
    </source>
</evidence>
<dbReference type="InterPro" id="IPR005828">
    <property type="entry name" value="MFS_sugar_transport-like"/>
</dbReference>
<evidence type="ECO:0000256" key="3">
    <source>
        <dbReference type="ARBA" id="ARBA00022448"/>
    </source>
</evidence>
<dbReference type="GeneID" id="28973534"/>
<dbReference type="SUPFAM" id="SSF103473">
    <property type="entry name" value="MFS general substrate transporter"/>
    <property type="match status" value="1"/>
</dbReference>
<dbReference type="OrthoDB" id="6612291at2759"/>
<dbReference type="EMBL" id="KQ474073">
    <property type="protein sequence ID" value="KPV78447.1"/>
    <property type="molecule type" value="Genomic_DNA"/>
</dbReference>
<evidence type="ECO:0000313" key="11">
    <source>
        <dbReference type="EMBL" id="KPV78447.1"/>
    </source>
</evidence>
<dbReference type="OMA" id="CSFAVHI"/>
<keyword evidence="4 9" id="KW-0812">Transmembrane</keyword>
<evidence type="ECO:0000256" key="6">
    <source>
        <dbReference type="ARBA" id="ARBA00023136"/>
    </source>
</evidence>
<dbReference type="Proteomes" id="UP000053890">
    <property type="component" value="Unassembled WGS sequence"/>
</dbReference>
<dbReference type="InterPro" id="IPR050360">
    <property type="entry name" value="MFS_Sugar_Transporters"/>
</dbReference>
<dbReference type="GO" id="GO:0005351">
    <property type="term" value="F:carbohydrate:proton symporter activity"/>
    <property type="evidence" value="ECO:0007669"/>
    <property type="project" value="TreeGrafter"/>
</dbReference>
<comment type="similarity">
    <text evidence="2 8">Belongs to the major facilitator superfamily. Sugar transporter (TC 2.A.1.1) family.</text>
</comment>
<dbReference type="PROSITE" id="PS50850">
    <property type="entry name" value="MFS"/>
    <property type="match status" value="1"/>
</dbReference>
<dbReference type="InterPro" id="IPR036259">
    <property type="entry name" value="MFS_trans_sf"/>
</dbReference>
<feature type="transmembrane region" description="Helical" evidence="9">
    <location>
        <begin position="48"/>
        <end position="68"/>
    </location>
</feature>
<protein>
    <recommendedName>
        <fullName evidence="10">Major facilitator superfamily (MFS) profile domain-containing protein</fullName>
    </recommendedName>
</protein>
<gene>
    <name evidence="11" type="ORF">RHOBADRAFT_33134</name>
</gene>
<feature type="transmembrane region" description="Helical" evidence="9">
    <location>
        <begin position="297"/>
        <end position="320"/>
    </location>
</feature>
<evidence type="ECO:0000256" key="7">
    <source>
        <dbReference type="ARBA" id="ARBA00049119"/>
    </source>
</evidence>
<keyword evidence="3 8" id="KW-0813">Transport</keyword>
<keyword evidence="12" id="KW-1185">Reference proteome</keyword>
<dbReference type="GO" id="GO:0016020">
    <property type="term" value="C:membrane"/>
    <property type="evidence" value="ECO:0007669"/>
    <property type="project" value="UniProtKB-SubCell"/>
</dbReference>
<feature type="transmembrane region" description="Helical" evidence="9">
    <location>
        <begin position="110"/>
        <end position="133"/>
    </location>
</feature>
<evidence type="ECO:0000256" key="4">
    <source>
        <dbReference type="ARBA" id="ARBA00022692"/>
    </source>
</evidence>
<organism evidence="11 12">
    <name type="scientific">Rhodotorula graminis (strain WP1)</name>
    <dbReference type="NCBI Taxonomy" id="578459"/>
    <lineage>
        <taxon>Eukaryota</taxon>
        <taxon>Fungi</taxon>
        <taxon>Dikarya</taxon>
        <taxon>Basidiomycota</taxon>
        <taxon>Pucciniomycotina</taxon>
        <taxon>Microbotryomycetes</taxon>
        <taxon>Sporidiobolales</taxon>
        <taxon>Sporidiobolaceae</taxon>
        <taxon>Rhodotorula</taxon>
    </lineage>
</organism>
<dbReference type="AlphaFoldDB" id="A0A194SCY4"/>
<keyword evidence="5 9" id="KW-1133">Transmembrane helix</keyword>
<evidence type="ECO:0000256" key="1">
    <source>
        <dbReference type="ARBA" id="ARBA00004141"/>
    </source>
</evidence>
<feature type="transmembrane region" description="Helical" evidence="9">
    <location>
        <begin position="22"/>
        <end position="42"/>
    </location>
</feature>
<comment type="catalytic activity">
    <reaction evidence="7">
        <text>myo-inositol(out) + H(+)(out) = myo-inositol(in) + H(+)(in)</text>
        <dbReference type="Rhea" id="RHEA:60364"/>
        <dbReference type="ChEBI" id="CHEBI:15378"/>
        <dbReference type="ChEBI" id="CHEBI:17268"/>
    </reaction>
</comment>
<feature type="transmembrane region" description="Helical" evidence="9">
    <location>
        <begin position="80"/>
        <end position="104"/>
    </location>
</feature>
<evidence type="ECO:0000313" key="12">
    <source>
        <dbReference type="Proteomes" id="UP000053890"/>
    </source>
</evidence>
<proteinExistence type="inferred from homology"/>
<dbReference type="InterPro" id="IPR020846">
    <property type="entry name" value="MFS_dom"/>
</dbReference>
<dbReference type="PANTHER" id="PTHR48022:SF17">
    <property type="entry name" value="HEXOSE TRANSPORTER"/>
    <property type="match status" value="1"/>
</dbReference>
<dbReference type="PANTHER" id="PTHR48022">
    <property type="entry name" value="PLASTIDIC GLUCOSE TRANSPORTER 4"/>
    <property type="match status" value="1"/>
</dbReference>
<feature type="domain" description="Major facilitator superfamily (MFS) profile" evidence="10">
    <location>
        <begin position="1"/>
        <end position="389"/>
    </location>
</feature>
<sequence>MIGCALATPIGRWGGRRLGIKLMAILALVGIIIQITASVRGFRYWQLVAGKVVNSISMGIAANVVPLYNAELAPAPLRGAVVNIYQAVQIVGVIVSTIAVYKLNTRTDDLAWQLCIGLQFIAPAFLFAGVWFMPESPRYLVFQGKHDEARKALEFLNAGVDGFSADDEIATLSAAYEHEKAIQKPSIFAVFKGSDRRRALIAVGVMCLQQAQGSSYMTNYIVLFLIALGMTDVFKIVMALYCLYLAAILCSFYLPDRFGRRPMLMLGALVCATALTITCGINVAYGDAITSGAQKAGLAMIFIWYFTFGLVWSPLVWITCSEVCSARAREPTLSVATFSAFGTSLIITLVSPYVQDPGYGNLGGSIGFIWAAFTWISIPFVYFFVPEMKGLTLEQIDVLFDAKTPTRRFGATQLFLDDEAGAARGGSGKASLKEEEE</sequence>
<dbReference type="PRINTS" id="PR00171">
    <property type="entry name" value="SUGRTRNSPORT"/>
</dbReference>
<feature type="transmembrane region" description="Helical" evidence="9">
    <location>
        <begin position="199"/>
        <end position="227"/>
    </location>
</feature>
<keyword evidence="6 9" id="KW-0472">Membrane</keyword>
<feature type="transmembrane region" description="Helical" evidence="9">
    <location>
        <begin position="366"/>
        <end position="385"/>
    </location>
</feature>
<feature type="transmembrane region" description="Helical" evidence="9">
    <location>
        <begin position="233"/>
        <end position="254"/>
    </location>
</feature>
<feature type="transmembrane region" description="Helical" evidence="9">
    <location>
        <begin position="266"/>
        <end position="285"/>
    </location>
</feature>
<reference evidence="11 12" key="1">
    <citation type="journal article" date="2015" name="Front. Microbiol.">
        <title>Genome sequence of the plant growth promoting endophytic yeast Rhodotorula graminis WP1.</title>
        <authorList>
            <person name="Firrincieli A."/>
            <person name="Otillar R."/>
            <person name="Salamov A."/>
            <person name="Schmutz J."/>
            <person name="Khan Z."/>
            <person name="Redman R.S."/>
            <person name="Fleck N.D."/>
            <person name="Lindquist E."/>
            <person name="Grigoriev I.V."/>
            <person name="Doty S.L."/>
        </authorList>
    </citation>
    <scope>NUCLEOTIDE SEQUENCE [LARGE SCALE GENOMIC DNA]</scope>
    <source>
        <strain evidence="11 12">WP1</strain>
    </source>
</reference>
<accession>A0A194SCY4</accession>
<feature type="transmembrane region" description="Helical" evidence="9">
    <location>
        <begin position="332"/>
        <end position="354"/>
    </location>
</feature>
<dbReference type="Pfam" id="PF00083">
    <property type="entry name" value="Sugar_tr"/>
    <property type="match status" value="1"/>
</dbReference>
<evidence type="ECO:0000256" key="8">
    <source>
        <dbReference type="RuleBase" id="RU003346"/>
    </source>
</evidence>
<dbReference type="InterPro" id="IPR003663">
    <property type="entry name" value="Sugar/inositol_transpt"/>
</dbReference>
<name>A0A194SCY4_RHOGW</name>
<dbReference type="NCBIfam" id="TIGR00879">
    <property type="entry name" value="SP"/>
    <property type="match status" value="1"/>
</dbReference>
<evidence type="ECO:0000256" key="9">
    <source>
        <dbReference type="SAM" id="Phobius"/>
    </source>
</evidence>
<dbReference type="RefSeq" id="XP_018274496.1">
    <property type="nucleotide sequence ID" value="XM_018413085.1"/>
</dbReference>